<comment type="caution">
    <text evidence="1">The sequence shown here is derived from an EMBL/GenBank/DDBJ whole genome shotgun (WGS) entry which is preliminary data.</text>
</comment>
<proteinExistence type="predicted"/>
<accession>A0A3B0C4P2</accession>
<dbReference type="Gene3D" id="3.30.460.40">
    <property type="match status" value="1"/>
</dbReference>
<evidence type="ECO:0000313" key="1">
    <source>
        <dbReference type="EMBL" id="RKN78266.1"/>
    </source>
</evidence>
<dbReference type="EMBL" id="RBAH01000019">
    <property type="protein sequence ID" value="RKN78266.1"/>
    <property type="molecule type" value="Genomic_DNA"/>
</dbReference>
<keyword evidence="2" id="KW-1185">Reference proteome</keyword>
<dbReference type="InterPro" id="IPR043519">
    <property type="entry name" value="NT_sf"/>
</dbReference>
<sequence>MQTSIQSLAVVVEKLERHKIGYTLGGSGLLCSLGLADKVGDWDVMTETSKGDVLAALQDFEVQEITSGDYPFASEYKLIVRSTSPQVEIMGRFSIYSGDGLCHIPSIPLARWNGIQVGSPEAWYVAYALMNRKEKADMLLAHMKQTGFREPIVRQLMQEPLPDDIRRQLDSLLQGS</sequence>
<dbReference type="RefSeq" id="WP_120749702.1">
    <property type="nucleotide sequence ID" value="NZ_RBAH01000019.1"/>
</dbReference>
<dbReference type="Proteomes" id="UP000282311">
    <property type="component" value="Unassembled WGS sequence"/>
</dbReference>
<gene>
    <name evidence="1" type="ORF">D7M11_23455</name>
</gene>
<protein>
    <recommendedName>
        <fullName evidence="3">Nucleotidyltransferase family protein</fullName>
    </recommendedName>
</protein>
<evidence type="ECO:0000313" key="2">
    <source>
        <dbReference type="Proteomes" id="UP000282311"/>
    </source>
</evidence>
<dbReference type="AlphaFoldDB" id="A0A3B0C4P2"/>
<evidence type="ECO:0008006" key="3">
    <source>
        <dbReference type="Google" id="ProtNLM"/>
    </source>
</evidence>
<organism evidence="1 2">
    <name type="scientific">Paenibacillus ginsengarvi</name>
    <dbReference type="NCBI Taxonomy" id="400777"/>
    <lineage>
        <taxon>Bacteria</taxon>
        <taxon>Bacillati</taxon>
        <taxon>Bacillota</taxon>
        <taxon>Bacilli</taxon>
        <taxon>Bacillales</taxon>
        <taxon>Paenibacillaceae</taxon>
        <taxon>Paenibacillus</taxon>
    </lineage>
</organism>
<dbReference type="SUPFAM" id="SSF81301">
    <property type="entry name" value="Nucleotidyltransferase"/>
    <property type="match status" value="1"/>
</dbReference>
<name>A0A3B0C4P2_9BACL</name>
<dbReference type="OrthoDB" id="2663421at2"/>
<reference evidence="1 2" key="1">
    <citation type="journal article" date="2007" name="Int. J. Syst. Evol. Microbiol.">
        <title>Paenibacillus ginsengarvi sp. nov., isolated from soil from ginseng cultivation.</title>
        <authorList>
            <person name="Yoon M.H."/>
            <person name="Ten L.N."/>
            <person name="Im W.T."/>
        </authorList>
    </citation>
    <scope>NUCLEOTIDE SEQUENCE [LARGE SCALE GENOMIC DNA]</scope>
    <source>
        <strain evidence="1 2">KCTC 13059</strain>
    </source>
</reference>